<organism evidence="2 3">
    <name type="scientific">Chelonia mydas</name>
    <name type="common">Green sea-turtle</name>
    <name type="synonym">Chelonia agassizi</name>
    <dbReference type="NCBI Taxonomy" id="8469"/>
    <lineage>
        <taxon>Eukaryota</taxon>
        <taxon>Metazoa</taxon>
        <taxon>Chordata</taxon>
        <taxon>Craniata</taxon>
        <taxon>Vertebrata</taxon>
        <taxon>Euteleostomi</taxon>
        <taxon>Archelosauria</taxon>
        <taxon>Testudinata</taxon>
        <taxon>Testudines</taxon>
        <taxon>Cryptodira</taxon>
        <taxon>Durocryptodira</taxon>
        <taxon>Americhelydia</taxon>
        <taxon>Chelonioidea</taxon>
        <taxon>Cheloniidae</taxon>
        <taxon>Chelonia</taxon>
    </lineage>
</organism>
<dbReference type="AlphaFoldDB" id="M7BFN1"/>
<name>M7BFN1_CHEMY</name>
<evidence type="ECO:0000256" key="1">
    <source>
        <dbReference type="SAM" id="MobiDB-lite"/>
    </source>
</evidence>
<dbReference type="Proteomes" id="UP000031443">
    <property type="component" value="Unassembled WGS sequence"/>
</dbReference>
<gene>
    <name evidence="2" type="ORF">UY3_11980</name>
</gene>
<dbReference type="EMBL" id="KB547796">
    <property type="protein sequence ID" value="EMP30888.1"/>
    <property type="molecule type" value="Genomic_DNA"/>
</dbReference>
<sequence>MPVPPEAEGQDWKYKRRALQLSWAGAAEGDKYFPPLLEQEPEEDLCSTEDSPELPDDQDTEELLGMLLAVCPREMEDDPEIQEHIERSVGSSPGIPYYSPVLLLSANFGWITADPVE</sequence>
<feature type="region of interest" description="Disordered" evidence="1">
    <location>
        <begin position="40"/>
        <end position="60"/>
    </location>
</feature>
<evidence type="ECO:0000313" key="2">
    <source>
        <dbReference type="EMBL" id="EMP30888.1"/>
    </source>
</evidence>
<keyword evidence="3" id="KW-1185">Reference proteome</keyword>
<proteinExistence type="predicted"/>
<protein>
    <submittedName>
        <fullName evidence="2">Uncharacterized protein</fullName>
    </submittedName>
</protein>
<accession>M7BFN1</accession>
<reference evidence="3" key="1">
    <citation type="journal article" date="2013" name="Nat. Genet.">
        <title>The draft genomes of soft-shell turtle and green sea turtle yield insights into the development and evolution of the turtle-specific body plan.</title>
        <authorList>
            <person name="Wang Z."/>
            <person name="Pascual-Anaya J."/>
            <person name="Zadissa A."/>
            <person name="Li W."/>
            <person name="Niimura Y."/>
            <person name="Huang Z."/>
            <person name="Li C."/>
            <person name="White S."/>
            <person name="Xiong Z."/>
            <person name="Fang D."/>
            <person name="Wang B."/>
            <person name="Ming Y."/>
            <person name="Chen Y."/>
            <person name="Zheng Y."/>
            <person name="Kuraku S."/>
            <person name="Pignatelli M."/>
            <person name="Herrero J."/>
            <person name="Beal K."/>
            <person name="Nozawa M."/>
            <person name="Li Q."/>
            <person name="Wang J."/>
            <person name="Zhang H."/>
            <person name="Yu L."/>
            <person name="Shigenobu S."/>
            <person name="Wang J."/>
            <person name="Liu J."/>
            <person name="Flicek P."/>
            <person name="Searle S."/>
            <person name="Wang J."/>
            <person name="Kuratani S."/>
            <person name="Yin Y."/>
            <person name="Aken B."/>
            <person name="Zhang G."/>
            <person name="Irie N."/>
        </authorList>
    </citation>
    <scope>NUCLEOTIDE SEQUENCE [LARGE SCALE GENOMIC DNA]</scope>
</reference>
<evidence type="ECO:0000313" key="3">
    <source>
        <dbReference type="Proteomes" id="UP000031443"/>
    </source>
</evidence>